<dbReference type="GO" id="GO:0004222">
    <property type="term" value="F:metalloendopeptidase activity"/>
    <property type="evidence" value="ECO:0007669"/>
    <property type="project" value="InterPro"/>
</dbReference>
<evidence type="ECO:0000256" key="9">
    <source>
        <dbReference type="ARBA" id="ARBA00023049"/>
    </source>
</evidence>
<name>W0GM21_9MOLU</name>
<dbReference type="InterPro" id="IPR008915">
    <property type="entry name" value="Peptidase_M50"/>
</dbReference>
<keyword evidence="9" id="KW-0482">Metalloprotease</keyword>
<keyword evidence="8 11" id="KW-1133">Transmembrane helix</keyword>
<gene>
    <name evidence="13" type="ORF">P344_04940</name>
</gene>
<evidence type="ECO:0000256" key="7">
    <source>
        <dbReference type="ARBA" id="ARBA00022833"/>
    </source>
</evidence>
<dbReference type="InterPro" id="IPR004387">
    <property type="entry name" value="Pept_M50_Zn"/>
</dbReference>
<dbReference type="GO" id="GO:0016020">
    <property type="term" value="C:membrane"/>
    <property type="evidence" value="ECO:0007669"/>
    <property type="project" value="UniProtKB-SubCell"/>
</dbReference>
<keyword evidence="14" id="KW-1185">Reference proteome</keyword>
<comment type="subcellular location">
    <subcellularLocation>
        <location evidence="2">Membrane</location>
        <topology evidence="2">Multi-pass membrane protein</topology>
    </subcellularLocation>
</comment>
<dbReference type="EMBL" id="CP006720">
    <property type="protein sequence ID" value="AHI58310.1"/>
    <property type="molecule type" value="Genomic_DNA"/>
</dbReference>
<keyword evidence="7" id="KW-0862">Zinc</keyword>
<dbReference type="GO" id="GO:0006508">
    <property type="term" value="P:proteolysis"/>
    <property type="evidence" value="ECO:0007669"/>
    <property type="project" value="UniProtKB-KW"/>
</dbReference>
<dbReference type="PANTHER" id="PTHR42837">
    <property type="entry name" value="REGULATOR OF SIGMA-E PROTEASE RSEP"/>
    <property type="match status" value="1"/>
</dbReference>
<feature type="transmembrane region" description="Helical" evidence="11">
    <location>
        <begin position="338"/>
        <end position="355"/>
    </location>
</feature>
<evidence type="ECO:0000256" key="3">
    <source>
        <dbReference type="ARBA" id="ARBA00007931"/>
    </source>
</evidence>
<evidence type="ECO:0000256" key="5">
    <source>
        <dbReference type="ARBA" id="ARBA00022692"/>
    </source>
</evidence>
<dbReference type="HOGENOM" id="CLU_025778_1_3_14"/>
<sequence length="439" mass="49500">MSAGMIILGLFLGILILLILVTIHEFAHFIVAKLAGAYVYEFAIGFGPKIISWGKKKTKYSIRIFPFGGYVYIASELTDPPKEREDEVVPKARKIENITRWKCLIFIVAGALMNFFIAVFIFTTMFAATGMKINDMTYWGAHYDVNEPLYNALSKAEPVVSQEMVILNYWLGPDETKLIAAAQEYKTTGKDSPNVTRVDIGTVTNIPNYYTTVYSFLDYLKNQYDNNKKHDDLILLNYVLVNKYHEVYKYQAEGGNLTKAVSLKQGNNTYVVGIAPPNRIYQSAAQAYGAGWTETFSESVTILKSFGLLFTGQWQQLSGPVGIAKTMSTIVSQGPEPFFMYVAILSANLFVLNLIPIPPLDGFKFLETIIKSLGNGYFRIRQRILLLKYRDDSDKIKAIKEEPIGNWQLPYKWKIVINVAGAVLFIGLFIGITIKDVFF</sequence>
<evidence type="ECO:0000256" key="8">
    <source>
        <dbReference type="ARBA" id="ARBA00022989"/>
    </source>
</evidence>
<dbReference type="Pfam" id="PF02163">
    <property type="entry name" value="Peptidase_M50"/>
    <property type="match status" value="1"/>
</dbReference>
<dbReference type="eggNOG" id="COG0750">
    <property type="taxonomic scope" value="Bacteria"/>
</dbReference>
<evidence type="ECO:0000313" key="14">
    <source>
        <dbReference type="Proteomes" id="UP000019260"/>
    </source>
</evidence>
<feature type="domain" description="Peptidase M50" evidence="12">
    <location>
        <begin position="13"/>
        <end position="374"/>
    </location>
</feature>
<dbReference type="Proteomes" id="UP000019260">
    <property type="component" value="Chromosome"/>
</dbReference>
<dbReference type="STRING" id="838561.P344_04940"/>
<evidence type="ECO:0000256" key="1">
    <source>
        <dbReference type="ARBA" id="ARBA00001947"/>
    </source>
</evidence>
<dbReference type="PANTHER" id="PTHR42837:SF2">
    <property type="entry name" value="MEMBRANE METALLOPROTEASE ARASP2, CHLOROPLASTIC-RELATED"/>
    <property type="match status" value="1"/>
</dbReference>
<evidence type="ECO:0000259" key="12">
    <source>
        <dbReference type="Pfam" id="PF02163"/>
    </source>
</evidence>
<feature type="transmembrane region" description="Helical" evidence="11">
    <location>
        <begin position="6"/>
        <end position="23"/>
    </location>
</feature>
<proteinExistence type="inferred from homology"/>
<organism evidence="13 14">
    <name type="scientific">Spiroplasma mirum ATCC 29335</name>
    <dbReference type="NCBI Taxonomy" id="838561"/>
    <lineage>
        <taxon>Bacteria</taxon>
        <taxon>Bacillati</taxon>
        <taxon>Mycoplasmatota</taxon>
        <taxon>Mollicutes</taxon>
        <taxon>Entomoplasmatales</taxon>
        <taxon>Spiroplasmataceae</taxon>
        <taxon>Spiroplasma</taxon>
    </lineage>
</organism>
<dbReference type="KEGG" id="smia:P344_04940"/>
<keyword evidence="5 11" id="KW-0812">Transmembrane</keyword>
<dbReference type="OrthoDB" id="9782003at2"/>
<dbReference type="KEGG" id="smir:SMM_0823"/>
<evidence type="ECO:0000313" key="13">
    <source>
        <dbReference type="EMBL" id="AHI58310.1"/>
    </source>
</evidence>
<feature type="transmembrane region" description="Helical" evidence="11">
    <location>
        <begin position="415"/>
        <end position="434"/>
    </location>
</feature>
<keyword evidence="6" id="KW-0378">Hydrolase</keyword>
<evidence type="ECO:0000256" key="10">
    <source>
        <dbReference type="ARBA" id="ARBA00023136"/>
    </source>
</evidence>
<evidence type="ECO:0000256" key="11">
    <source>
        <dbReference type="SAM" id="Phobius"/>
    </source>
</evidence>
<comment type="similarity">
    <text evidence="3">Belongs to the peptidase M50B family.</text>
</comment>
<reference evidence="13 14" key="1">
    <citation type="submission" date="2013-09" db="EMBL/GenBank/DDBJ databases">
        <title>Complete genome sequence of Spiroplasma mirum suckling mouse cataract agent.</title>
        <authorList>
            <person name="Landry C.A."/>
            <person name="Bastian F.O."/>
            <person name="Thune R.L."/>
        </authorList>
    </citation>
    <scope>NUCLEOTIDE SEQUENCE [LARGE SCALE GENOMIC DNA]</scope>
    <source>
        <strain evidence="13 14">SMCA</strain>
    </source>
</reference>
<dbReference type="PATRIC" id="fig|838561.3.peg.948"/>
<evidence type="ECO:0000256" key="2">
    <source>
        <dbReference type="ARBA" id="ARBA00004141"/>
    </source>
</evidence>
<comment type="cofactor">
    <cofactor evidence="1">
        <name>Zn(2+)</name>
        <dbReference type="ChEBI" id="CHEBI:29105"/>
    </cofactor>
</comment>
<evidence type="ECO:0000256" key="4">
    <source>
        <dbReference type="ARBA" id="ARBA00022670"/>
    </source>
</evidence>
<accession>W0GM21</accession>
<evidence type="ECO:0000256" key="6">
    <source>
        <dbReference type="ARBA" id="ARBA00022801"/>
    </source>
</evidence>
<dbReference type="AlphaFoldDB" id="W0GM21"/>
<feature type="transmembrane region" description="Helical" evidence="11">
    <location>
        <begin position="103"/>
        <end position="128"/>
    </location>
</feature>
<keyword evidence="10 11" id="KW-0472">Membrane</keyword>
<protein>
    <recommendedName>
        <fullName evidence="12">Peptidase M50 domain-containing protein</fullName>
    </recommendedName>
</protein>
<dbReference type="CDD" id="cd06163">
    <property type="entry name" value="S2P-M50_PDZ_RseP-like"/>
    <property type="match status" value="1"/>
</dbReference>
<dbReference type="RefSeq" id="WP_025317577.1">
    <property type="nucleotide sequence ID" value="NZ_CP002082.1"/>
</dbReference>
<keyword evidence="4" id="KW-0645">Protease</keyword>